<feature type="transmembrane region" description="Helical" evidence="8">
    <location>
        <begin position="368"/>
        <end position="394"/>
    </location>
</feature>
<dbReference type="Gene3D" id="1.20.1720.10">
    <property type="entry name" value="Multidrug resistance protein D"/>
    <property type="match status" value="1"/>
</dbReference>
<feature type="transmembrane region" description="Helical" evidence="8">
    <location>
        <begin position="108"/>
        <end position="131"/>
    </location>
</feature>
<evidence type="ECO:0000256" key="3">
    <source>
        <dbReference type="ARBA" id="ARBA00022475"/>
    </source>
</evidence>
<evidence type="ECO:0000256" key="7">
    <source>
        <dbReference type="SAM" id="MobiDB-lite"/>
    </source>
</evidence>
<feature type="transmembrane region" description="Helical" evidence="8">
    <location>
        <begin position="444"/>
        <end position="466"/>
    </location>
</feature>
<feature type="transmembrane region" description="Helical" evidence="8">
    <location>
        <begin position="12"/>
        <end position="30"/>
    </location>
</feature>
<dbReference type="PROSITE" id="PS00216">
    <property type="entry name" value="SUGAR_TRANSPORT_1"/>
    <property type="match status" value="1"/>
</dbReference>
<feature type="transmembrane region" description="Helical" evidence="8">
    <location>
        <begin position="274"/>
        <end position="298"/>
    </location>
</feature>
<feature type="transmembrane region" description="Helical" evidence="8">
    <location>
        <begin position="204"/>
        <end position="224"/>
    </location>
</feature>
<gene>
    <name evidence="10" type="ORF">ACFO60_38625</name>
</gene>
<accession>A0ABV9CVW9</accession>
<feature type="transmembrane region" description="Helical" evidence="8">
    <location>
        <begin position="304"/>
        <end position="327"/>
    </location>
</feature>
<evidence type="ECO:0000256" key="8">
    <source>
        <dbReference type="SAM" id="Phobius"/>
    </source>
</evidence>
<feature type="transmembrane region" description="Helical" evidence="8">
    <location>
        <begin position="236"/>
        <end position="253"/>
    </location>
</feature>
<dbReference type="PANTHER" id="PTHR42718:SF46">
    <property type="entry name" value="BLR6921 PROTEIN"/>
    <property type="match status" value="1"/>
</dbReference>
<dbReference type="InterPro" id="IPR036259">
    <property type="entry name" value="MFS_trans_sf"/>
</dbReference>
<keyword evidence="11" id="KW-1185">Reference proteome</keyword>
<keyword evidence="3" id="KW-1003">Cell membrane</keyword>
<feature type="transmembrane region" description="Helical" evidence="8">
    <location>
        <begin position="82"/>
        <end position="102"/>
    </location>
</feature>
<feature type="compositionally biased region" description="Basic and acidic residues" evidence="7">
    <location>
        <begin position="479"/>
        <end position="493"/>
    </location>
</feature>
<feature type="transmembrane region" description="Helical" evidence="8">
    <location>
        <begin position="170"/>
        <end position="192"/>
    </location>
</feature>
<dbReference type="SUPFAM" id="SSF103473">
    <property type="entry name" value="MFS general substrate transporter"/>
    <property type="match status" value="1"/>
</dbReference>
<evidence type="ECO:0000313" key="11">
    <source>
        <dbReference type="Proteomes" id="UP001596004"/>
    </source>
</evidence>
<reference evidence="11" key="1">
    <citation type="journal article" date="2019" name="Int. J. Syst. Evol. Microbiol.">
        <title>The Global Catalogue of Microorganisms (GCM) 10K type strain sequencing project: providing services to taxonomists for standard genome sequencing and annotation.</title>
        <authorList>
            <consortium name="The Broad Institute Genomics Platform"/>
            <consortium name="The Broad Institute Genome Sequencing Center for Infectious Disease"/>
            <person name="Wu L."/>
            <person name="Ma J."/>
        </authorList>
    </citation>
    <scope>NUCLEOTIDE SEQUENCE [LARGE SCALE GENOMIC DNA]</scope>
    <source>
        <strain evidence="11">CGMCC 4.7132</strain>
    </source>
</reference>
<evidence type="ECO:0000256" key="5">
    <source>
        <dbReference type="ARBA" id="ARBA00022989"/>
    </source>
</evidence>
<evidence type="ECO:0000256" key="4">
    <source>
        <dbReference type="ARBA" id="ARBA00022692"/>
    </source>
</evidence>
<protein>
    <submittedName>
        <fullName evidence="10">MFS transporter</fullName>
    </submittedName>
</protein>
<evidence type="ECO:0000256" key="1">
    <source>
        <dbReference type="ARBA" id="ARBA00004651"/>
    </source>
</evidence>
<sequence>MYEKTRLEAKAPSSAGVLAVIAVAQGMVSLDISVVNVALPTIRTSLGFDVLGLSWVVNAYALTFGGLLLLGGRTADRFGRRFILQTALILFGAMSLLGGLAQSPGQLIAARAAQGVAAALLAPAALAVLTTSFPTGAPRARALGLYSAVTAGGAAVGVLVGGLLTEYAGWRWVMLLNVPLAALGLILGYRHVASSGARDTTRKLDVVGAVLATAGMVLLVFGLIRTTEVSWGSAQTIGTLAASAALLAAFVLFESRYAKEPLVRLGLLANRAVAGANLCMMLISAVMFTSFYFVSLYLQEVLGLAAAPAGLAFLPFSFGLITGSLAAGSIVRRIGARRLLVAGALLAAAGLFWLSMLDAHGGFWTDVLGPTVVAAIGLGPCLVPLAGSATVGVAPNEAGMASGVFNSARQIGGSIGLAALTTVAATRTAGLISGTPAERLTTGYGTVFTVNAALLVVVALLALLLLPGGRHAAAAAAEAKAREPRAGDAERPAVRPRPATDSPAGPAGG</sequence>
<feature type="transmembrane region" description="Helical" evidence="8">
    <location>
        <begin position="339"/>
        <end position="356"/>
    </location>
</feature>
<dbReference type="Pfam" id="PF07690">
    <property type="entry name" value="MFS_1"/>
    <property type="match status" value="1"/>
</dbReference>
<evidence type="ECO:0000259" key="9">
    <source>
        <dbReference type="PROSITE" id="PS50850"/>
    </source>
</evidence>
<feature type="transmembrane region" description="Helical" evidence="8">
    <location>
        <begin position="50"/>
        <end position="70"/>
    </location>
</feature>
<organism evidence="10 11">
    <name type="scientific">Sphaerisporangium dianthi</name>
    <dbReference type="NCBI Taxonomy" id="1436120"/>
    <lineage>
        <taxon>Bacteria</taxon>
        <taxon>Bacillati</taxon>
        <taxon>Actinomycetota</taxon>
        <taxon>Actinomycetes</taxon>
        <taxon>Streptosporangiales</taxon>
        <taxon>Streptosporangiaceae</taxon>
        <taxon>Sphaerisporangium</taxon>
    </lineage>
</organism>
<keyword evidence="4 8" id="KW-0812">Transmembrane</keyword>
<keyword evidence="2" id="KW-0813">Transport</keyword>
<feature type="transmembrane region" description="Helical" evidence="8">
    <location>
        <begin position="143"/>
        <end position="164"/>
    </location>
</feature>
<keyword evidence="6 8" id="KW-0472">Membrane</keyword>
<dbReference type="RefSeq" id="WP_380851702.1">
    <property type="nucleotide sequence ID" value="NZ_JBHSFP010000055.1"/>
</dbReference>
<comment type="caution">
    <text evidence="10">The sequence shown here is derived from an EMBL/GenBank/DDBJ whole genome shotgun (WGS) entry which is preliminary data.</text>
</comment>
<feature type="domain" description="Major facilitator superfamily (MFS) profile" evidence="9">
    <location>
        <begin position="17"/>
        <end position="470"/>
    </location>
</feature>
<keyword evidence="5 8" id="KW-1133">Transmembrane helix</keyword>
<dbReference type="Gene3D" id="1.20.1250.20">
    <property type="entry name" value="MFS general substrate transporter like domains"/>
    <property type="match status" value="1"/>
</dbReference>
<feature type="region of interest" description="Disordered" evidence="7">
    <location>
        <begin position="476"/>
        <end position="509"/>
    </location>
</feature>
<comment type="subcellular location">
    <subcellularLocation>
        <location evidence="1">Cell membrane</location>
        <topology evidence="1">Multi-pass membrane protein</topology>
    </subcellularLocation>
</comment>
<evidence type="ECO:0000313" key="10">
    <source>
        <dbReference type="EMBL" id="MFC4536719.1"/>
    </source>
</evidence>
<dbReference type="PROSITE" id="PS50850">
    <property type="entry name" value="MFS"/>
    <property type="match status" value="1"/>
</dbReference>
<evidence type="ECO:0000256" key="2">
    <source>
        <dbReference type="ARBA" id="ARBA00022448"/>
    </source>
</evidence>
<dbReference type="CDD" id="cd17321">
    <property type="entry name" value="MFS_MMR_MDR_like"/>
    <property type="match status" value="1"/>
</dbReference>
<proteinExistence type="predicted"/>
<dbReference type="EMBL" id="JBHSFP010000055">
    <property type="protein sequence ID" value="MFC4536719.1"/>
    <property type="molecule type" value="Genomic_DNA"/>
</dbReference>
<dbReference type="Proteomes" id="UP001596004">
    <property type="component" value="Unassembled WGS sequence"/>
</dbReference>
<dbReference type="PANTHER" id="PTHR42718">
    <property type="entry name" value="MAJOR FACILITATOR SUPERFAMILY MULTIDRUG TRANSPORTER MFSC"/>
    <property type="match status" value="1"/>
</dbReference>
<dbReference type="InterPro" id="IPR020846">
    <property type="entry name" value="MFS_dom"/>
</dbReference>
<dbReference type="InterPro" id="IPR005829">
    <property type="entry name" value="Sugar_transporter_CS"/>
</dbReference>
<name>A0ABV9CVW9_9ACTN</name>
<feature type="transmembrane region" description="Helical" evidence="8">
    <location>
        <begin position="415"/>
        <end position="432"/>
    </location>
</feature>
<dbReference type="InterPro" id="IPR011701">
    <property type="entry name" value="MFS"/>
</dbReference>
<evidence type="ECO:0000256" key="6">
    <source>
        <dbReference type="ARBA" id="ARBA00023136"/>
    </source>
</evidence>